<keyword evidence="2 6" id="KW-0812">Transmembrane</keyword>
<accession>A0A517NTW3</accession>
<keyword evidence="4 6" id="KW-0472">Membrane</keyword>
<keyword evidence="5" id="KW-0175">Coiled coil</keyword>
<dbReference type="Gene3D" id="2.40.50.100">
    <property type="match status" value="1"/>
</dbReference>
<sequence>MPENATLAPPAANSDAAAESDRLVLIFDSEQSQVTDLNEFTFVTQSARLRDRYQPDGTPETYDGTIQGDGQSFPIQFRVRSQDGDSLRCGFFDLPIKQRESILALRDRIQSEGSDELHSLSYDELAGGNTTKATKAQKTKTADGSKSASTLKKAIAMSLMVLAMAAIVGWIFIVVQTRSTVSVSNSVLVGNYQPVNTPFQGKLLDVLVSVGDRVTEGQVVALVGKEDLEHELHMLDAQLVRTRSELSAYQQQADRIAGLMKFAMEKADRDLTVAKAELTGGQAEYDAAKAQVDRLAPLVARGNIGVFEVEEAKALAARAKAAIARQNALIETFQLSKSAAQKSVLVGVNGVSDPLSEVLTKIELAKAAINEASSIRNSLAVKNKPIELFAPQDGTVYAIYRRKGEYLKIADEAIAVSLDQTGWATGHVSPGLAAQVRPGQPVEIDIPSMGITTNGKVAGIGHRSVYGRGGYNAEFRGGPLEVPIRVELDPSNEKIPSGLRLNMTVRVHDHLATMKKWIGSFRSGDSATTAVTAAPANAM</sequence>
<dbReference type="GO" id="GO:0016020">
    <property type="term" value="C:membrane"/>
    <property type="evidence" value="ECO:0007669"/>
    <property type="project" value="UniProtKB-SubCell"/>
</dbReference>
<dbReference type="RefSeq" id="WP_145418224.1">
    <property type="nucleotide sequence ID" value="NZ_CP036526.1"/>
</dbReference>
<dbReference type="Gene3D" id="1.10.287.470">
    <property type="entry name" value="Helix hairpin bin"/>
    <property type="match status" value="1"/>
</dbReference>
<evidence type="ECO:0000256" key="4">
    <source>
        <dbReference type="ARBA" id="ARBA00023136"/>
    </source>
</evidence>
<dbReference type="PANTHER" id="PTHR30386">
    <property type="entry name" value="MEMBRANE FUSION SUBUNIT OF EMRAB-TOLC MULTIDRUG EFFLUX PUMP"/>
    <property type="match status" value="1"/>
</dbReference>
<dbReference type="EMBL" id="CP036526">
    <property type="protein sequence ID" value="QDT10567.1"/>
    <property type="molecule type" value="Genomic_DNA"/>
</dbReference>
<dbReference type="InterPro" id="IPR011053">
    <property type="entry name" value="Single_hybrid_motif"/>
</dbReference>
<dbReference type="AlphaFoldDB" id="A0A517NTW3"/>
<evidence type="ECO:0000256" key="1">
    <source>
        <dbReference type="ARBA" id="ARBA00004167"/>
    </source>
</evidence>
<dbReference type="OrthoDB" id="261366at2"/>
<dbReference type="InterPro" id="IPR050739">
    <property type="entry name" value="MFP"/>
</dbReference>
<evidence type="ECO:0000313" key="7">
    <source>
        <dbReference type="EMBL" id="QDT10567.1"/>
    </source>
</evidence>
<gene>
    <name evidence="7" type="ORF">K239x_25240</name>
</gene>
<evidence type="ECO:0000256" key="3">
    <source>
        <dbReference type="ARBA" id="ARBA00022989"/>
    </source>
</evidence>
<evidence type="ECO:0000256" key="2">
    <source>
        <dbReference type="ARBA" id="ARBA00022692"/>
    </source>
</evidence>
<evidence type="ECO:0000313" key="8">
    <source>
        <dbReference type="Proteomes" id="UP000319817"/>
    </source>
</evidence>
<evidence type="ECO:0000256" key="6">
    <source>
        <dbReference type="SAM" id="Phobius"/>
    </source>
</evidence>
<feature type="coiled-coil region" evidence="5">
    <location>
        <begin position="225"/>
        <end position="252"/>
    </location>
</feature>
<keyword evidence="3 6" id="KW-1133">Transmembrane helix</keyword>
<evidence type="ECO:0000256" key="5">
    <source>
        <dbReference type="SAM" id="Coils"/>
    </source>
</evidence>
<dbReference type="Proteomes" id="UP000319817">
    <property type="component" value="Chromosome"/>
</dbReference>
<dbReference type="SUPFAM" id="SSF51230">
    <property type="entry name" value="Single hybrid motif"/>
    <property type="match status" value="1"/>
</dbReference>
<organism evidence="7 8">
    <name type="scientific">Stieleria marina</name>
    <dbReference type="NCBI Taxonomy" id="1930275"/>
    <lineage>
        <taxon>Bacteria</taxon>
        <taxon>Pseudomonadati</taxon>
        <taxon>Planctomycetota</taxon>
        <taxon>Planctomycetia</taxon>
        <taxon>Pirellulales</taxon>
        <taxon>Pirellulaceae</taxon>
        <taxon>Stieleria</taxon>
    </lineage>
</organism>
<comment type="subcellular location">
    <subcellularLocation>
        <location evidence="1">Membrane</location>
        <topology evidence="1">Single-pass membrane protein</topology>
    </subcellularLocation>
</comment>
<feature type="transmembrane region" description="Helical" evidence="6">
    <location>
        <begin position="154"/>
        <end position="175"/>
    </location>
</feature>
<proteinExistence type="predicted"/>
<keyword evidence="8" id="KW-1185">Reference proteome</keyword>
<dbReference type="PANTHER" id="PTHR30386:SF26">
    <property type="entry name" value="TRANSPORT PROTEIN COMB"/>
    <property type="match status" value="1"/>
</dbReference>
<name>A0A517NTW3_9BACT</name>
<reference evidence="7 8" key="1">
    <citation type="submission" date="2019-02" db="EMBL/GenBank/DDBJ databases">
        <title>Deep-cultivation of Planctomycetes and their phenomic and genomic characterization uncovers novel biology.</title>
        <authorList>
            <person name="Wiegand S."/>
            <person name="Jogler M."/>
            <person name="Boedeker C."/>
            <person name="Pinto D."/>
            <person name="Vollmers J."/>
            <person name="Rivas-Marin E."/>
            <person name="Kohn T."/>
            <person name="Peeters S.H."/>
            <person name="Heuer A."/>
            <person name="Rast P."/>
            <person name="Oberbeckmann S."/>
            <person name="Bunk B."/>
            <person name="Jeske O."/>
            <person name="Meyerdierks A."/>
            <person name="Storesund J.E."/>
            <person name="Kallscheuer N."/>
            <person name="Luecker S."/>
            <person name="Lage O.M."/>
            <person name="Pohl T."/>
            <person name="Merkel B.J."/>
            <person name="Hornburger P."/>
            <person name="Mueller R.-W."/>
            <person name="Bruemmer F."/>
            <person name="Labrenz M."/>
            <person name="Spormann A.M."/>
            <person name="Op den Camp H."/>
            <person name="Overmann J."/>
            <person name="Amann R."/>
            <person name="Jetten M.S.M."/>
            <person name="Mascher T."/>
            <person name="Medema M.H."/>
            <person name="Devos D.P."/>
            <person name="Kaster A.-K."/>
            <person name="Ovreas L."/>
            <person name="Rohde M."/>
            <person name="Galperin M.Y."/>
            <person name="Jogler C."/>
        </authorList>
    </citation>
    <scope>NUCLEOTIDE SEQUENCE [LARGE SCALE GENOMIC DNA]</scope>
    <source>
        <strain evidence="7 8">K23_9</strain>
    </source>
</reference>
<protein>
    <submittedName>
        <fullName evidence="7">Putative efflux pump membrane fusion protein</fullName>
    </submittedName>
</protein>